<accession>A0A7W2D1H2</accession>
<dbReference type="Proteomes" id="UP000586976">
    <property type="component" value="Unassembled WGS sequence"/>
</dbReference>
<evidence type="ECO:0000313" key="3">
    <source>
        <dbReference type="Proteomes" id="UP000586976"/>
    </source>
</evidence>
<dbReference type="Gene3D" id="3.40.50.2300">
    <property type="match status" value="2"/>
</dbReference>
<dbReference type="EMBL" id="JACEQY010000017">
    <property type="protein sequence ID" value="MBA4863030.1"/>
    <property type="molecule type" value="Genomic_DNA"/>
</dbReference>
<comment type="caution">
    <text evidence="2">The sequence shown here is derived from an EMBL/GenBank/DDBJ whole genome shotgun (WGS) entry which is preliminary data.</text>
</comment>
<dbReference type="Pfam" id="PF13407">
    <property type="entry name" value="Peripla_BP_4"/>
    <property type="match status" value="1"/>
</dbReference>
<reference evidence="2 3" key="1">
    <citation type="submission" date="2020-07" db="EMBL/GenBank/DDBJ databases">
        <title>Streptomyces isolated from Indian soil.</title>
        <authorList>
            <person name="Mandal S."/>
            <person name="Maiti P.K."/>
        </authorList>
    </citation>
    <scope>NUCLEOTIDE SEQUENCE [LARGE SCALE GENOMIC DNA]</scope>
    <source>
        <strain evidence="2 3">PSKA54</strain>
    </source>
</reference>
<keyword evidence="3" id="KW-1185">Reference proteome</keyword>
<dbReference type="SUPFAM" id="SSF53822">
    <property type="entry name" value="Periplasmic binding protein-like I"/>
    <property type="match status" value="1"/>
</dbReference>
<dbReference type="InterPro" id="IPR025997">
    <property type="entry name" value="SBP_2_dom"/>
</dbReference>
<dbReference type="AlphaFoldDB" id="A0A7W2D1H2"/>
<organism evidence="2 3">
    <name type="scientific">Streptomyces himalayensis subsp. aureolus</name>
    <dbReference type="NCBI Taxonomy" id="2758039"/>
    <lineage>
        <taxon>Bacteria</taxon>
        <taxon>Bacillati</taxon>
        <taxon>Actinomycetota</taxon>
        <taxon>Actinomycetes</taxon>
        <taxon>Kitasatosporales</taxon>
        <taxon>Streptomycetaceae</taxon>
        <taxon>Streptomyces</taxon>
        <taxon>Streptomyces himalayensis</taxon>
    </lineage>
</organism>
<sequence length="128" mass="13544">MASGAISALKAARVTPLPPVTGQDADLAAVQRIITGDQYMSVYKPYKPEADAAADMAVALGRGETLDDIAQDRVNSPTTKEIPADLLTPVSLTVDNIKDTVVKDGMHTIDQICTPEFMSACEKAGLVR</sequence>
<proteinExistence type="predicted"/>
<dbReference type="InterPro" id="IPR028082">
    <property type="entry name" value="Peripla_BP_I"/>
</dbReference>
<name>A0A7W2D1H2_9ACTN</name>
<feature type="domain" description="Periplasmic binding protein" evidence="1">
    <location>
        <begin position="1"/>
        <end position="64"/>
    </location>
</feature>
<protein>
    <submittedName>
        <fullName evidence="2">Substrate-binding domain-containing protein</fullName>
    </submittedName>
</protein>
<gene>
    <name evidence="2" type="ORF">H1V43_16880</name>
</gene>
<evidence type="ECO:0000313" key="2">
    <source>
        <dbReference type="EMBL" id="MBA4863030.1"/>
    </source>
</evidence>
<evidence type="ECO:0000259" key="1">
    <source>
        <dbReference type="Pfam" id="PF13407"/>
    </source>
</evidence>